<reference evidence="3" key="2">
    <citation type="journal article" date="2008" name="Nucleic Acids Res.">
        <title>The rice annotation project database (RAP-DB): 2008 update.</title>
        <authorList>
            <consortium name="The rice annotation project (RAP)"/>
        </authorList>
    </citation>
    <scope>GENOME REANNOTATION</scope>
    <source>
        <strain evidence="3">cv. Nipponbare</strain>
    </source>
</reference>
<evidence type="ECO:0000313" key="2">
    <source>
        <dbReference type="EMBL" id="BAC80032.1"/>
    </source>
</evidence>
<protein>
    <submittedName>
        <fullName evidence="2">Uncharacterized protein</fullName>
    </submittedName>
</protein>
<sequence>MERGDRPGRDSAVVVVVIPGHRCCPRLSALLDPPSGNGRRAGEEGRVEAAAEGKGPVVSGERWLPELEMIWSAGGGAERRWIAIVIGMNG</sequence>
<dbReference type="AlphaFoldDB" id="Q7XHU5"/>
<organism evidence="2 3">
    <name type="scientific">Oryza sativa subsp. japonica</name>
    <name type="common">Rice</name>
    <dbReference type="NCBI Taxonomy" id="39947"/>
    <lineage>
        <taxon>Eukaryota</taxon>
        <taxon>Viridiplantae</taxon>
        <taxon>Streptophyta</taxon>
        <taxon>Embryophyta</taxon>
        <taxon>Tracheophyta</taxon>
        <taxon>Spermatophyta</taxon>
        <taxon>Magnoliopsida</taxon>
        <taxon>Liliopsida</taxon>
        <taxon>Poales</taxon>
        <taxon>Poaceae</taxon>
        <taxon>BOP clade</taxon>
        <taxon>Oryzoideae</taxon>
        <taxon>Oryzeae</taxon>
        <taxon>Oryzinae</taxon>
        <taxon>Oryza</taxon>
        <taxon>Oryza sativa</taxon>
    </lineage>
</organism>
<reference evidence="3" key="1">
    <citation type="journal article" date="2005" name="Nature">
        <title>The map-based sequence of the rice genome.</title>
        <authorList>
            <consortium name="International rice genome sequencing project (IRGSP)"/>
            <person name="Matsumoto T."/>
            <person name="Wu J."/>
            <person name="Kanamori H."/>
            <person name="Katayose Y."/>
            <person name="Fujisawa M."/>
            <person name="Namiki N."/>
            <person name="Mizuno H."/>
            <person name="Yamamoto K."/>
            <person name="Antonio B.A."/>
            <person name="Baba T."/>
            <person name="Sakata K."/>
            <person name="Nagamura Y."/>
            <person name="Aoki H."/>
            <person name="Arikawa K."/>
            <person name="Arita K."/>
            <person name="Bito T."/>
            <person name="Chiden Y."/>
            <person name="Fujitsuka N."/>
            <person name="Fukunaka R."/>
            <person name="Hamada M."/>
            <person name="Harada C."/>
            <person name="Hayashi A."/>
            <person name="Hijishita S."/>
            <person name="Honda M."/>
            <person name="Hosokawa S."/>
            <person name="Ichikawa Y."/>
            <person name="Idonuma A."/>
            <person name="Iijima M."/>
            <person name="Ikeda M."/>
            <person name="Ikeno M."/>
            <person name="Ito K."/>
            <person name="Ito S."/>
            <person name="Ito T."/>
            <person name="Ito Y."/>
            <person name="Ito Y."/>
            <person name="Iwabuchi A."/>
            <person name="Kamiya K."/>
            <person name="Karasawa W."/>
            <person name="Kurita K."/>
            <person name="Katagiri S."/>
            <person name="Kikuta A."/>
            <person name="Kobayashi H."/>
            <person name="Kobayashi N."/>
            <person name="Machita K."/>
            <person name="Maehara T."/>
            <person name="Masukawa M."/>
            <person name="Mizubayashi T."/>
            <person name="Mukai Y."/>
            <person name="Nagasaki H."/>
            <person name="Nagata Y."/>
            <person name="Naito S."/>
            <person name="Nakashima M."/>
            <person name="Nakama Y."/>
            <person name="Nakamichi Y."/>
            <person name="Nakamura M."/>
            <person name="Meguro A."/>
            <person name="Negishi M."/>
            <person name="Ohta I."/>
            <person name="Ohta T."/>
            <person name="Okamoto M."/>
            <person name="Ono N."/>
            <person name="Saji S."/>
            <person name="Sakaguchi M."/>
            <person name="Sakai K."/>
            <person name="Shibata M."/>
            <person name="Shimokawa T."/>
            <person name="Song J."/>
            <person name="Takazaki Y."/>
            <person name="Terasawa K."/>
            <person name="Tsugane M."/>
            <person name="Tsuji K."/>
            <person name="Ueda S."/>
            <person name="Waki K."/>
            <person name="Yamagata H."/>
            <person name="Yamamoto M."/>
            <person name="Yamamoto S."/>
            <person name="Yamane H."/>
            <person name="Yoshiki S."/>
            <person name="Yoshihara R."/>
            <person name="Yukawa K."/>
            <person name="Zhong H."/>
            <person name="Yano M."/>
            <person name="Yuan Q."/>
            <person name="Ouyang S."/>
            <person name="Liu J."/>
            <person name="Jones K.M."/>
            <person name="Gansberger K."/>
            <person name="Moffat K."/>
            <person name="Hill J."/>
            <person name="Bera J."/>
            <person name="Fadrosh D."/>
            <person name="Jin S."/>
            <person name="Johri S."/>
            <person name="Kim M."/>
            <person name="Overton L."/>
            <person name="Reardon M."/>
            <person name="Tsitrin T."/>
            <person name="Vuong H."/>
            <person name="Weaver B."/>
            <person name="Ciecko A."/>
            <person name="Tallon L."/>
            <person name="Jackson J."/>
            <person name="Pai G."/>
            <person name="Aken S.V."/>
            <person name="Utterback T."/>
            <person name="Reidmuller S."/>
            <person name="Feldblyum T."/>
            <person name="Hsiao J."/>
            <person name="Zismann V."/>
            <person name="Iobst S."/>
            <person name="de Vazeille A.R."/>
            <person name="Buell C.R."/>
            <person name="Ying K."/>
            <person name="Li Y."/>
            <person name="Lu T."/>
            <person name="Huang Y."/>
            <person name="Zhao Q."/>
            <person name="Feng Q."/>
            <person name="Zhang L."/>
            <person name="Zhu J."/>
            <person name="Weng Q."/>
            <person name="Mu J."/>
            <person name="Lu Y."/>
            <person name="Fan D."/>
            <person name="Liu Y."/>
            <person name="Guan J."/>
            <person name="Zhang Y."/>
            <person name="Yu S."/>
            <person name="Liu X."/>
            <person name="Zhang Y."/>
            <person name="Hong G."/>
            <person name="Han B."/>
            <person name="Choisne N."/>
            <person name="Demange N."/>
            <person name="Orjeda G."/>
            <person name="Samain S."/>
            <person name="Cattolico L."/>
            <person name="Pelletier E."/>
            <person name="Couloux A."/>
            <person name="Segurens B."/>
            <person name="Wincker P."/>
            <person name="D'Hont A."/>
            <person name="Scarpelli C."/>
            <person name="Weissenbach J."/>
            <person name="Salanoubat M."/>
            <person name="Quetier F."/>
            <person name="Yu Y."/>
            <person name="Kim H.R."/>
            <person name="Rambo T."/>
            <person name="Currie J."/>
            <person name="Collura K."/>
            <person name="Luo M."/>
            <person name="Yang T."/>
            <person name="Ammiraju J.S.S."/>
            <person name="Engler F."/>
            <person name="Soderlund C."/>
            <person name="Wing R.A."/>
            <person name="Palmer L.E."/>
            <person name="de la Bastide M."/>
            <person name="Spiegel L."/>
            <person name="Nascimento L."/>
            <person name="Zutavern T."/>
            <person name="O'Shaughnessy A."/>
            <person name="Dike S."/>
            <person name="Dedhia N."/>
            <person name="Preston R."/>
            <person name="Balija V."/>
            <person name="McCombie W.R."/>
            <person name="Chow T."/>
            <person name="Chen H."/>
            <person name="Chung M."/>
            <person name="Chen C."/>
            <person name="Shaw J."/>
            <person name="Wu H."/>
            <person name="Hsiao K."/>
            <person name="Chao Y."/>
            <person name="Chu M."/>
            <person name="Cheng C."/>
            <person name="Hour A."/>
            <person name="Lee P."/>
            <person name="Lin S."/>
            <person name="Lin Y."/>
            <person name="Liou J."/>
            <person name="Liu S."/>
            <person name="Hsing Y."/>
            <person name="Raghuvanshi S."/>
            <person name="Mohanty A."/>
            <person name="Bharti A.K."/>
            <person name="Gaur A."/>
            <person name="Gupta V."/>
            <person name="Kumar D."/>
            <person name="Ravi V."/>
            <person name="Vij S."/>
            <person name="Kapur A."/>
            <person name="Khurana P."/>
            <person name="Khurana P."/>
            <person name="Khurana J.P."/>
            <person name="Tyagi A.K."/>
            <person name="Gaikwad K."/>
            <person name="Singh A."/>
            <person name="Dalal V."/>
            <person name="Srivastava S."/>
            <person name="Dixit A."/>
            <person name="Pal A.K."/>
            <person name="Ghazi I.A."/>
            <person name="Yadav M."/>
            <person name="Pandit A."/>
            <person name="Bhargava A."/>
            <person name="Sureshbabu K."/>
            <person name="Batra K."/>
            <person name="Sharma T.R."/>
            <person name="Mohapatra T."/>
            <person name="Singh N.K."/>
            <person name="Messing J."/>
            <person name="Nelson A.B."/>
            <person name="Fuks G."/>
            <person name="Kavchok S."/>
            <person name="Keizer G."/>
            <person name="Linton E."/>
            <person name="Llaca V."/>
            <person name="Song R."/>
            <person name="Tanyolac B."/>
            <person name="Young S."/>
            <person name="Ho-Il K."/>
            <person name="Hahn J.H."/>
            <person name="Sangsakoo G."/>
            <person name="Vanavichit A."/>
            <person name="de Mattos Luiz.A.T."/>
            <person name="Zimmer P.D."/>
            <person name="Malone G."/>
            <person name="Dellagostin O."/>
            <person name="de Oliveira A.C."/>
            <person name="Bevan M."/>
            <person name="Bancroft I."/>
            <person name="Minx P."/>
            <person name="Cordum H."/>
            <person name="Wilson R."/>
            <person name="Cheng Z."/>
            <person name="Jin W."/>
            <person name="Jiang J."/>
            <person name="Leong S.A."/>
            <person name="Iwama H."/>
            <person name="Gojobori T."/>
            <person name="Itoh T."/>
            <person name="Niimura Y."/>
            <person name="Fujii Y."/>
            <person name="Habara T."/>
            <person name="Sakai H."/>
            <person name="Sato Y."/>
            <person name="Wilson G."/>
            <person name="Kumar K."/>
            <person name="McCouch S."/>
            <person name="Juretic N."/>
            <person name="Hoen D."/>
            <person name="Wright S."/>
            <person name="Bruskiewich R."/>
            <person name="Bureau T."/>
            <person name="Miyao A."/>
            <person name="Hirochika H."/>
            <person name="Nishikawa T."/>
            <person name="Kadowaki K."/>
            <person name="Sugiura M."/>
            <person name="Burr B."/>
            <person name="Sasaki T."/>
        </authorList>
    </citation>
    <scope>NUCLEOTIDE SEQUENCE [LARGE SCALE GENOMIC DNA]</scope>
    <source>
        <strain evidence="3">cv. Nipponbare</strain>
    </source>
</reference>
<feature type="compositionally biased region" description="Basic and acidic residues" evidence="1">
    <location>
        <begin position="40"/>
        <end position="51"/>
    </location>
</feature>
<dbReference type="EMBL" id="AP005126">
    <property type="protein sequence ID" value="BAC80032.1"/>
    <property type="molecule type" value="Genomic_DNA"/>
</dbReference>
<evidence type="ECO:0000313" key="3">
    <source>
        <dbReference type="Proteomes" id="UP000000763"/>
    </source>
</evidence>
<dbReference type="Proteomes" id="UP000000763">
    <property type="component" value="Chromosome 7"/>
</dbReference>
<proteinExistence type="predicted"/>
<accession>Q7XHU5</accession>
<feature type="region of interest" description="Disordered" evidence="1">
    <location>
        <begin position="29"/>
        <end position="55"/>
    </location>
</feature>
<gene>
    <name evidence="2" type="primary">OSJNBb0041B22.119</name>
</gene>
<evidence type="ECO:0000256" key="1">
    <source>
        <dbReference type="SAM" id="MobiDB-lite"/>
    </source>
</evidence>
<name>Q7XHU5_ORYSJ</name>